<dbReference type="InterPro" id="IPR050525">
    <property type="entry name" value="ECM_Assembly_Org"/>
</dbReference>
<dbReference type="InterPro" id="IPR036465">
    <property type="entry name" value="vWFA_dom_sf"/>
</dbReference>
<dbReference type="GO" id="GO:0005581">
    <property type="term" value="C:collagen trimer"/>
    <property type="evidence" value="ECO:0007669"/>
    <property type="project" value="UniProtKB-KW"/>
</dbReference>
<name>M7AYW1_CHEMY</name>
<dbReference type="PRINTS" id="PR00453">
    <property type="entry name" value="VWFADOMAIN"/>
</dbReference>
<organism evidence="7 8">
    <name type="scientific">Chelonia mydas</name>
    <name type="common">Green sea-turtle</name>
    <name type="synonym">Chelonia agassizi</name>
    <dbReference type="NCBI Taxonomy" id="8469"/>
    <lineage>
        <taxon>Eukaryota</taxon>
        <taxon>Metazoa</taxon>
        <taxon>Chordata</taxon>
        <taxon>Craniata</taxon>
        <taxon>Vertebrata</taxon>
        <taxon>Euteleostomi</taxon>
        <taxon>Archelosauria</taxon>
        <taxon>Testudinata</taxon>
        <taxon>Testudines</taxon>
        <taxon>Cryptodira</taxon>
        <taxon>Durocryptodira</taxon>
        <taxon>Americhelydia</taxon>
        <taxon>Chelonioidea</taxon>
        <taxon>Cheloniidae</taxon>
        <taxon>Chelonia</taxon>
    </lineage>
</organism>
<dbReference type="SUPFAM" id="SSF53300">
    <property type="entry name" value="vWA-like"/>
    <property type="match status" value="1"/>
</dbReference>
<dbReference type="PANTHER" id="PTHR24020:SF86">
    <property type="entry name" value="COLLAGEN, TYPE VI, ALPHA 4"/>
    <property type="match status" value="1"/>
</dbReference>
<keyword evidence="7" id="KW-0176">Collagen</keyword>
<dbReference type="SMART" id="SM00327">
    <property type="entry name" value="VWA"/>
    <property type="match status" value="1"/>
</dbReference>
<keyword evidence="3" id="KW-0732">Signal</keyword>
<dbReference type="InterPro" id="IPR002035">
    <property type="entry name" value="VWF_A"/>
</dbReference>
<reference evidence="8" key="1">
    <citation type="journal article" date="2013" name="Nat. Genet.">
        <title>The draft genomes of soft-shell turtle and green sea turtle yield insights into the development and evolution of the turtle-specific body plan.</title>
        <authorList>
            <person name="Wang Z."/>
            <person name="Pascual-Anaya J."/>
            <person name="Zadissa A."/>
            <person name="Li W."/>
            <person name="Niimura Y."/>
            <person name="Huang Z."/>
            <person name="Li C."/>
            <person name="White S."/>
            <person name="Xiong Z."/>
            <person name="Fang D."/>
            <person name="Wang B."/>
            <person name="Ming Y."/>
            <person name="Chen Y."/>
            <person name="Zheng Y."/>
            <person name="Kuraku S."/>
            <person name="Pignatelli M."/>
            <person name="Herrero J."/>
            <person name="Beal K."/>
            <person name="Nozawa M."/>
            <person name="Li Q."/>
            <person name="Wang J."/>
            <person name="Zhang H."/>
            <person name="Yu L."/>
            <person name="Shigenobu S."/>
            <person name="Wang J."/>
            <person name="Liu J."/>
            <person name="Flicek P."/>
            <person name="Searle S."/>
            <person name="Wang J."/>
            <person name="Kuratani S."/>
            <person name="Yin Y."/>
            <person name="Aken B."/>
            <person name="Zhang G."/>
            <person name="Irie N."/>
        </authorList>
    </citation>
    <scope>NUCLEOTIDE SEQUENCE [LARGE SCALE GENOMIC DNA]</scope>
</reference>
<dbReference type="EMBL" id="KB595658">
    <property type="protein sequence ID" value="EMP24983.1"/>
    <property type="molecule type" value="Genomic_DNA"/>
</dbReference>
<dbReference type="Proteomes" id="UP000031443">
    <property type="component" value="Unassembled WGS sequence"/>
</dbReference>
<evidence type="ECO:0000256" key="4">
    <source>
        <dbReference type="ARBA" id="ARBA00022737"/>
    </source>
</evidence>
<protein>
    <submittedName>
        <fullName evidence="7">Collagen alpha-4(VI) chain</fullName>
    </submittedName>
</protein>
<feature type="domain" description="VWFA" evidence="6">
    <location>
        <begin position="1"/>
        <end position="163"/>
    </location>
</feature>
<evidence type="ECO:0000256" key="1">
    <source>
        <dbReference type="ARBA" id="ARBA00004613"/>
    </source>
</evidence>
<evidence type="ECO:0000313" key="8">
    <source>
        <dbReference type="Proteomes" id="UP000031443"/>
    </source>
</evidence>
<keyword evidence="2" id="KW-0964">Secreted</keyword>
<evidence type="ECO:0000256" key="3">
    <source>
        <dbReference type="ARBA" id="ARBA00022729"/>
    </source>
</evidence>
<dbReference type="STRING" id="8469.M7AYW1"/>
<gene>
    <name evidence="7" type="ORF">UY3_17951</name>
</gene>
<evidence type="ECO:0000259" key="6">
    <source>
        <dbReference type="PROSITE" id="PS50234"/>
    </source>
</evidence>
<dbReference type="Pfam" id="PF00092">
    <property type="entry name" value="VWA"/>
    <property type="match status" value="1"/>
</dbReference>
<sequence>MQGFLYIMVSSFDVGEDKIRIGLIQYSDAPHTEFFLSTYNCREAILEKIQALHYKGGGTKTGESLRFMLENHFEETVGSRRQEGVPQIAVVITDGQAQDNIQEPAKEVKDAGITLYAIGIKDASLEELQEIASDPDDKHVYEVGDFTDLQISLIICYRCFVAQ</sequence>
<dbReference type="Gene3D" id="3.40.50.410">
    <property type="entry name" value="von Willebrand factor, type A domain"/>
    <property type="match status" value="1"/>
</dbReference>
<keyword evidence="5" id="KW-0325">Glycoprotein</keyword>
<keyword evidence="4" id="KW-0677">Repeat</keyword>
<evidence type="ECO:0000256" key="5">
    <source>
        <dbReference type="ARBA" id="ARBA00023180"/>
    </source>
</evidence>
<proteinExistence type="predicted"/>
<dbReference type="FunFam" id="3.40.50.410:FF:000004">
    <property type="entry name" value="collagen alpha-6(VI) chain"/>
    <property type="match status" value="1"/>
</dbReference>
<dbReference type="AlphaFoldDB" id="M7AYW1"/>
<evidence type="ECO:0000313" key="7">
    <source>
        <dbReference type="EMBL" id="EMP24983.1"/>
    </source>
</evidence>
<keyword evidence="8" id="KW-1185">Reference proteome</keyword>
<dbReference type="GO" id="GO:0005576">
    <property type="term" value="C:extracellular region"/>
    <property type="evidence" value="ECO:0007669"/>
    <property type="project" value="UniProtKB-SubCell"/>
</dbReference>
<comment type="subcellular location">
    <subcellularLocation>
        <location evidence="1">Secreted</location>
    </subcellularLocation>
</comment>
<evidence type="ECO:0000256" key="2">
    <source>
        <dbReference type="ARBA" id="ARBA00022525"/>
    </source>
</evidence>
<dbReference type="PROSITE" id="PS50234">
    <property type="entry name" value="VWFA"/>
    <property type="match status" value="1"/>
</dbReference>
<dbReference type="PANTHER" id="PTHR24020">
    <property type="entry name" value="COLLAGEN ALPHA"/>
    <property type="match status" value="1"/>
</dbReference>
<accession>M7AYW1</accession>